<accession>A0ABT8TAH8</accession>
<evidence type="ECO:0000313" key="2">
    <source>
        <dbReference type="Proteomes" id="UP001171111"/>
    </source>
</evidence>
<proteinExistence type="predicted"/>
<dbReference type="Proteomes" id="UP001171111">
    <property type="component" value="Unassembled WGS sequence"/>
</dbReference>
<dbReference type="Gene3D" id="1.10.1220.10">
    <property type="entry name" value="Met repressor-like"/>
    <property type="match status" value="1"/>
</dbReference>
<protein>
    <submittedName>
        <fullName evidence="1">Ribbon-helix-helix domain-containing protein</fullName>
    </submittedName>
</protein>
<organism evidence="1 2">
    <name type="scientific">Campylobacter magnus</name>
    <dbReference type="NCBI Taxonomy" id="3026462"/>
    <lineage>
        <taxon>Bacteria</taxon>
        <taxon>Pseudomonadati</taxon>
        <taxon>Campylobacterota</taxon>
        <taxon>Epsilonproteobacteria</taxon>
        <taxon>Campylobacterales</taxon>
        <taxon>Campylobacteraceae</taxon>
        <taxon>Campylobacter</taxon>
    </lineage>
</organism>
<evidence type="ECO:0000313" key="1">
    <source>
        <dbReference type="EMBL" id="MDO2409973.1"/>
    </source>
</evidence>
<dbReference type="RefSeq" id="WP_302244739.1">
    <property type="nucleotide sequence ID" value="NZ_JAULJQ010000010.1"/>
</dbReference>
<name>A0ABT8TAH8_9BACT</name>
<sequence length="72" mass="8378">MQNVAKMSFTIEHALKNELDEFSKELSLSKSRIIANALELYFDTLDLKIAQDRLKNSQIISQDEMQKFVDEL</sequence>
<dbReference type="EMBL" id="JAULJQ010000010">
    <property type="protein sequence ID" value="MDO2409973.1"/>
    <property type="molecule type" value="Genomic_DNA"/>
</dbReference>
<dbReference type="InterPro" id="IPR013321">
    <property type="entry name" value="Arc_rbn_hlx_hlx"/>
</dbReference>
<reference evidence="1 2" key="1">
    <citation type="submission" date="2023-06" db="EMBL/GenBank/DDBJ databases">
        <title>Campylobacter magnum sp. nov., isolated from cecal contents of domestic pigs (Sus scrofa domesticus).</title>
        <authorList>
            <person name="Papic B."/>
            <person name="Gruntar I."/>
        </authorList>
    </citation>
    <scope>NUCLEOTIDE SEQUENCE [LARGE SCALE GENOMIC DNA]</scope>
    <source>
        <strain evidence="2">34484-21</strain>
    </source>
</reference>
<dbReference type="InterPro" id="IPR010985">
    <property type="entry name" value="Ribbon_hlx_hlx"/>
</dbReference>
<keyword evidence="2" id="KW-1185">Reference proteome</keyword>
<gene>
    <name evidence="1" type="ORF">Q2362_07740</name>
</gene>
<dbReference type="SUPFAM" id="SSF47598">
    <property type="entry name" value="Ribbon-helix-helix"/>
    <property type="match status" value="1"/>
</dbReference>
<comment type="caution">
    <text evidence="1">The sequence shown here is derived from an EMBL/GenBank/DDBJ whole genome shotgun (WGS) entry which is preliminary data.</text>
</comment>